<gene>
    <name evidence="1" type="ORF">VP01_10531g1</name>
</gene>
<comment type="caution">
    <text evidence="1">The sequence shown here is derived from an EMBL/GenBank/DDBJ whole genome shotgun (WGS) entry which is preliminary data.</text>
</comment>
<name>A0A0L6VU29_9BASI</name>
<dbReference type="VEuPathDB" id="FungiDB:VP01_10531g1"/>
<protein>
    <submittedName>
        <fullName evidence="1">Uncharacterized protein</fullName>
    </submittedName>
</protein>
<evidence type="ECO:0000313" key="2">
    <source>
        <dbReference type="Proteomes" id="UP000037035"/>
    </source>
</evidence>
<feature type="non-terminal residue" evidence="1">
    <location>
        <position position="1"/>
    </location>
</feature>
<dbReference type="AlphaFoldDB" id="A0A0L6VU29"/>
<dbReference type="Proteomes" id="UP000037035">
    <property type="component" value="Unassembled WGS sequence"/>
</dbReference>
<keyword evidence="2" id="KW-1185">Reference proteome</keyword>
<sequence length="94" mass="11175">FNKTNEPLVPLAFDLDQLPSHNPAINSIKDILDIFQLEDTSKLRCIFLIQNLIKFSRSTLKQWRSLNRKRVNFTKNRKINFKRPYLSRNNSTIK</sequence>
<proteinExistence type="predicted"/>
<accession>A0A0L6VU29</accession>
<evidence type="ECO:0000313" key="1">
    <source>
        <dbReference type="EMBL" id="KNZ64224.1"/>
    </source>
</evidence>
<reference evidence="1 2" key="1">
    <citation type="submission" date="2015-08" db="EMBL/GenBank/DDBJ databases">
        <title>Next Generation Sequencing and Analysis of the Genome of Puccinia sorghi L Schw, the Causal Agent of Maize Common Rust.</title>
        <authorList>
            <person name="Rochi L."/>
            <person name="Burguener G."/>
            <person name="Darino M."/>
            <person name="Turjanski A."/>
            <person name="Kreff E."/>
            <person name="Dieguez M.J."/>
            <person name="Sacco F."/>
        </authorList>
    </citation>
    <scope>NUCLEOTIDE SEQUENCE [LARGE SCALE GENOMIC DNA]</scope>
    <source>
        <strain evidence="1 2">RO10H11247</strain>
    </source>
</reference>
<organism evidence="1 2">
    <name type="scientific">Puccinia sorghi</name>
    <dbReference type="NCBI Taxonomy" id="27349"/>
    <lineage>
        <taxon>Eukaryota</taxon>
        <taxon>Fungi</taxon>
        <taxon>Dikarya</taxon>
        <taxon>Basidiomycota</taxon>
        <taxon>Pucciniomycotina</taxon>
        <taxon>Pucciniomycetes</taxon>
        <taxon>Pucciniales</taxon>
        <taxon>Pucciniaceae</taxon>
        <taxon>Puccinia</taxon>
    </lineage>
</organism>
<dbReference type="EMBL" id="LAVV01000590">
    <property type="protein sequence ID" value="KNZ64224.1"/>
    <property type="molecule type" value="Genomic_DNA"/>
</dbReference>